<sequence>MWYINDATFAKRLSLIYLFYLGRCCGNGGGQEFRLDGIVGIIKVLSGEIIIGKIRCIDENFILVLTKEGKQYIINKKAISYIEVKDGAGIGI</sequence>
<dbReference type="EMBL" id="HE613800">
    <property type="protein sequence ID" value="CCE70667.1"/>
    <property type="molecule type" value="Genomic_DNA"/>
</dbReference>
<dbReference type="Proteomes" id="UP000009139">
    <property type="component" value="Chromosome"/>
</dbReference>
<comment type="miscellaneous">
    <text evidence="2">The sequence shown here is derived from an EMBL/GenBank/DDBJ third party annotation (TPA) entry.</text>
</comment>
<dbReference type="AlphaFoldDB" id="G8ZKM4"/>
<dbReference type="InterPro" id="IPR010920">
    <property type="entry name" value="LSM_dom_sf"/>
</dbReference>
<name>G8ZKM4_PYRAB</name>
<feature type="domain" description="Hfq-related" evidence="1">
    <location>
        <begin position="42"/>
        <end position="82"/>
    </location>
</feature>
<organism evidence="2 3">
    <name type="scientific">Pyrococcus abyssi (strain GE5 / Orsay)</name>
    <dbReference type="NCBI Taxonomy" id="272844"/>
    <lineage>
        <taxon>Archaea</taxon>
        <taxon>Methanobacteriati</taxon>
        <taxon>Methanobacteriota</taxon>
        <taxon>Thermococci</taxon>
        <taxon>Thermococcales</taxon>
        <taxon>Thermococcaceae</taxon>
        <taxon>Pyrococcus</taxon>
    </lineage>
</organism>
<evidence type="ECO:0000259" key="1">
    <source>
        <dbReference type="Pfam" id="PF21979"/>
    </source>
</evidence>
<dbReference type="Gene3D" id="2.30.30.100">
    <property type="match status" value="1"/>
</dbReference>
<dbReference type="Pfam" id="PF21979">
    <property type="entry name" value="Hfq_1"/>
    <property type="match status" value="1"/>
</dbReference>
<protein>
    <recommendedName>
        <fullName evidence="1">Hfq-related domain-containing protein</fullName>
    </recommendedName>
</protein>
<dbReference type="InterPro" id="IPR053840">
    <property type="entry name" value="Hfq_1"/>
</dbReference>
<reference evidence="2 3" key="1">
    <citation type="journal article" date="2012" name="Curr. Microbiol.">
        <title>Re-annotation of two hyperthermophilic archaea Pyrococcus abyssi GE5 and Pyrococcus furiosus DSM 3638.</title>
        <authorList>
            <person name="Gao J."/>
            <person name="Wang J."/>
        </authorList>
    </citation>
    <scope>GENOME REANNOTATION</scope>
    <source>
        <strain evidence="3">GE5 / Orsay</strain>
    </source>
</reference>
<evidence type="ECO:0000313" key="3">
    <source>
        <dbReference type="Proteomes" id="UP000009139"/>
    </source>
</evidence>
<gene>
    <name evidence="2" type="ordered locus">PAB1564.1n</name>
</gene>
<dbReference type="SUPFAM" id="SSF50182">
    <property type="entry name" value="Sm-like ribonucleoproteins"/>
    <property type="match status" value="1"/>
</dbReference>
<accession>G8ZKM4</accession>
<proteinExistence type="predicted"/>
<evidence type="ECO:0000313" key="2">
    <source>
        <dbReference type="EMBL" id="CCE70667.1"/>
    </source>
</evidence>